<dbReference type="InterPro" id="IPR014039">
    <property type="entry name" value="Transl_elong_EFTs/EF1B_dimer"/>
</dbReference>
<dbReference type="GO" id="GO:0003746">
    <property type="term" value="F:translation elongation factor activity"/>
    <property type="evidence" value="ECO:0007669"/>
    <property type="project" value="UniProtKB-UniRule"/>
</dbReference>
<dbReference type="Gene3D" id="1.10.8.10">
    <property type="entry name" value="DNA helicase RuvA subunit, C-terminal domain"/>
    <property type="match status" value="1"/>
</dbReference>
<dbReference type="GO" id="GO:0005737">
    <property type="term" value="C:cytoplasm"/>
    <property type="evidence" value="ECO:0007669"/>
    <property type="project" value="UniProtKB-SubCell"/>
</dbReference>
<evidence type="ECO:0000256" key="4">
    <source>
        <dbReference type="ARBA" id="ARBA00022917"/>
    </source>
</evidence>
<dbReference type="PANTHER" id="PTHR11741">
    <property type="entry name" value="ELONGATION FACTOR TS"/>
    <property type="match status" value="1"/>
</dbReference>
<reference evidence="7 8" key="1">
    <citation type="submission" date="2019-02" db="EMBL/GenBank/DDBJ databases">
        <title>Deep-cultivation of Planctomycetes and their phenomic and genomic characterization uncovers novel biology.</title>
        <authorList>
            <person name="Wiegand S."/>
            <person name="Jogler M."/>
            <person name="Boedeker C."/>
            <person name="Pinto D."/>
            <person name="Vollmers J."/>
            <person name="Rivas-Marin E."/>
            <person name="Kohn T."/>
            <person name="Peeters S.H."/>
            <person name="Heuer A."/>
            <person name="Rast P."/>
            <person name="Oberbeckmann S."/>
            <person name="Bunk B."/>
            <person name="Jeske O."/>
            <person name="Meyerdierks A."/>
            <person name="Storesund J.E."/>
            <person name="Kallscheuer N."/>
            <person name="Luecker S."/>
            <person name="Lage O.M."/>
            <person name="Pohl T."/>
            <person name="Merkel B.J."/>
            <person name="Hornburger P."/>
            <person name="Mueller R.-W."/>
            <person name="Bruemmer F."/>
            <person name="Labrenz M."/>
            <person name="Spormann A.M."/>
            <person name="Op den Camp H."/>
            <person name="Overmann J."/>
            <person name="Amann R."/>
            <person name="Jetten M.S.M."/>
            <person name="Mascher T."/>
            <person name="Medema M.H."/>
            <person name="Devos D.P."/>
            <person name="Kaster A.-K."/>
            <person name="Ovreas L."/>
            <person name="Rohde M."/>
            <person name="Galperin M.Y."/>
            <person name="Jogler C."/>
        </authorList>
    </citation>
    <scope>NUCLEOTIDE SEQUENCE [LARGE SCALE GENOMIC DNA]</scope>
    <source>
        <strain evidence="7 8">Pla133</strain>
    </source>
</reference>
<accession>A0A518BM83</accession>
<dbReference type="NCBIfam" id="TIGR00116">
    <property type="entry name" value="tsf"/>
    <property type="match status" value="1"/>
</dbReference>
<dbReference type="InterPro" id="IPR036402">
    <property type="entry name" value="EF-Ts_dimer_sf"/>
</dbReference>
<dbReference type="FunFam" id="1.10.286.20:FF:000001">
    <property type="entry name" value="Elongation factor Ts"/>
    <property type="match status" value="1"/>
</dbReference>
<evidence type="ECO:0000313" key="8">
    <source>
        <dbReference type="Proteomes" id="UP000316921"/>
    </source>
</evidence>
<keyword evidence="5" id="KW-0963">Cytoplasm</keyword>
<evidence type="ECO:0000259" key="6">
    <source>
        <dbReference type="Pfam" id="PF00889"/>
    </source>
</evidence>
<dbReference type="PANTHER" id="PTHR11741:SF0">
    <property type="entry name" value="ELONGATION FACTOR TS, MITOCHONDRIAL"/>
    <property type="match status" value="1"/>
</dbReference>
<evidence type="ECO:0000256" key="2">
    <source>
        <dbReference type="ARBA" id="ARBA00016956"/>
    </source>
</evidence>
<dbReference type="KEGG" id="pbap:Pla133_31670"/>
<comment type="subcellular location">
    <subcellularLocation>
        <location evidence="5">Cytoplasm</location>
    </subcellularLocation>
</comment>
<feature type="region of interest" description="Involved in Mg(2+) ion dislocation from EF-Tu" evidence="5">
    <location>
        <begin position="81"/>
        <end position="84"/>
    </location>
</feature>
<dbReference type="Gene3D" id="1.10.286.20">
    <property type="match status" value="1"/>
</dbReference>
<protein>
    <recommendedName>
        <fullName evidence="2 5">Elongation factor Ts</fullName>
        <shortName evidence="5">EF-Ts</shortName>
    </recommendedName>
</protein>
<evidence type="ECO:0000256" key="1">
    <source>
        <dbReference type="ARBA" id="ARBA00005532"/>
    </source>
</evidence>
<dbReference type="AlphaFoldDB" id="A0A518BM83"/>
<organism evidence="7 8">
    <name type="scientific">Engelhardtia mirabilis</name>
    <dbReference type="NCBI Taxonomy" id="2528011"/>
    <lineage>
        <taxon>Bacteria</taxon>
        <taxon>Pseudomonadati</taxon>
        <taxon>Planctomycetota</taxon>
        <taxon>Planctomycetia</taxon>
        <taxon>Planctomycetia incertae sedis</taxon>
        <taxon>Engelhardtia</taxon>
    </lineage>
</organism>
<dbReference type="Pfam" id="PF00889">
    <property type="entry name" value="EF_TS"/>
    <property type="match status" value="1"/>
</dbReference>
<dbReference type="InterPro" id="IPR001816">
    <property type="entry name" value="Transl_elong_EFTs/EF1B"/>
</dbReference>
<evidence type="ECO:0000313" key="7">
    <source>
        <dbReference type="EMBL" id="QDU68073.1"/>
    </source>
</evidence>
<feature type="domain" description="Translation elongation factor EFTs/EF1B dimerisation" evidence="6">
    <location>
        <begin position="73"/>
        <end position="271"/>
    </location>
</feature>
<dbReference type="Proteomes" id="UP000316921">
    <property type="component" value="Chromosome"/>
</dbReference>
<dbReference type="FunFam" id="1.10.8.10:FF:000001">
    <property type="entry name" value="Elongation factor Ts"/>
    <property type="match status" value="1"/>
</dbReference>
<comment type="function">
    <text evidence="5">Associates with the EF-Tu.GDP complex and induces the exchange of GDP to GTP. It remains bound to the aminoacyl-tRNA.EF-Tu.GTP complex up to the GTP hydrolysis stage on the ribosome.</text>
</comment>
<dbReference type="InterPro" id="IPR018101">
    <property type="entry name" value="Transl_elong_Ts_CS"/>
</dbReference>
<dbReference type="EMBL" id="CP036287">
    <property type="protein sequence ID" value="QDU68073.1"/>
    <property type="molecule type" value="Genomic_DNA"/>
</dbReference>
<sequence>MAITAALVRELREKTGAAMMDCKKALEASGGDLEGAVDHLRKSGLKTAAKKADRDTSEGRVAAKIGDDARCGSLIAIRCETDFVANTEDFTTLMRDLAETAFNGDLPSGEEAAAAFSSMTVDNGVTVEEHVQQAIGKLGENIRVADAARFTTSDGYVGSYVHHNHRVGALAAIKSQADADKVKAMLVRLCQHIAASKPAYLHAADVPGDVIEREREVFRDSDELAKKPAEMREKIIDGKMSKFFSDRCLVDQAWIFDDKLTVAKAVKAELGGDSEVEFFSLMEV</sequence>
<name>A0A518BM83_9BACT</name>
<dbReference type="SUPFAM" id="SSF46934">
    <property type="entry name" value="UBA-like"/>
    <property type="match status" value="1"/>
</dbReference>
<dbReference type="InterPro" id="IPR009060">
    <property type="entry name" value="UBA-like_sf"/>
</dbReference>
<dbReference type="PROSITE" id="PS01126">
    <property type="entry name" value="EF_TS_1"/>
    <property type="match status" value="1"/>
</dbReference>
<dbReference type="HAMAP" id="MF_00050">
    <property type="entry name" value="EF_Ts"/>
    <property type="match status" value="1"/>
</dbReference>
<dbReference type="Gene3D" id="3.30.479.20">
    <property type="entry name" value="Elongation factor Ts, dimerisation domain"/>
    <property type="match status" value="2"/>
</dbReference>
<dbReference type="CDD" id="cd14275">
    <property type="entry name" value="UBA_EF-Ts"/>
    <property type="match status" value="1"/>
</dbReference>
<evidence type="ECO:0000256" key="3">
    <source>
        <dbReference type="ARBA" id="ARBA00022768"/>
    </source>
</evidence>
<gene>
    <name evidence="5 7" type="primary">tsf</name>
    <name evidence="7" type="ORF">Pla133_31670</name>
</gene>
<keyword evidence="8" id="KW-1185">Reference proteome</keyword>
<proteinExistence type="inferred from homology"/>
<keyword evidence="3 5" id="KW-0251">Elongation factor</keyword>
<dbReference type="SUPFAM" id="SSF54713">
    <property type="entry name" value="Elongation factor Ts (EF-Ts), dimerisation domain"/>
    <property type="match status" value="2"/>
</dbReference>
<comment type="similarity">
    <text evidence="1 5">Belongs to the EF-Ts family.</text>
</comment>
<keyword evidence="4 5" id="KW-0648">Protein biosynthesis</keyword>
<evidence type="ECO:0000256" key="5">
    <source>
        <dbReference type="HAMAP-Rule" id="MF_00050"/>
    </source>
</evidence>